<keyword evidence="2 4" id="KW-0479">Metal-binding</keyword>
<evidence type="ECO:0000256" key="3">
    <source>
        <dbReference type="ARBA" id="ARBA00022833"/>
    </source>
</evidence>
<dbReference type="PROSITE" id="PS50089">
    <property type="entry name" value="ZF_RING_2"/>
    <property type="match status" value="1"/>
</dbReference>
<evidence type="ECO:0000256" key="5">
    <source>
        <dbReference type="SAM" id="MobiDB-lite"/>
    </source>
</evidence>
<dbReference type="EMBL" id="UYJE01010288">
    <property type="protein sequence ID" value="VDI81731.1"/>
    <property type="molecule type" value="Genomic_DNA"/>
</dbReference>
<sequence length="374" mass="43432">MPEQEAEDFVDGFPNNNSDDHVNRGPEDYLRYEHYRLETFDNWPVTANVDKYSLAKNGFCYLGDGDRVKCVFCNIILKKWVRGDIVVAEHKKHAPHCPMIVNPETAGNIPHQEDVRSNNRPINPKHSEYKNREIRLKSFNGWPPDKKQTPEDLACAGFFYLGTGDSVKCFHCGGLLRYWDDPDVPWEEHKRWFPACPFITENGQDCQQALKRQRIEQYRMIARQNGYTEDLLNIHKEYVIQNGFPCPESYEELVDELEQLRVTQDTQPPVQGATGYTRGQPLREELPRNSETPVQDQKSKGKRPDYKTQKSAIQANWNTDERFQCKICLDNPVEVLFLPCKHVCCCQTCSNKLRVRECPICRGQIKAIQPLYFA</sequence>
<evidence type="ECO:0000256" key="1">
    <source>
        <dbReference type="ARBA" id="ARBA00006672"/>
    </source>
</evidence>
<dbReference type="GO" id="GO:0061630">
    <property type="term" value="F:ubiquitin protein ligase activity"/>
    <property type="evidence" value="ECO:0007669"/>
    <property type="project" value="UniProtKB-EC"/>
</dbReference>
<dbReference type="InterPro" id="IPR013083">
    <property type="entry name" value="Znf_RING/FYVE/PHD"/>
</dbReference>
<evidence type="ECO:0000313" key="7">
    <source>
        <dbReference type="EMBL" id="VDI81731.1"/>
    </source>
</evidence>
<dbReference type="Proteomes" id="UP000596742">
    <property type="component" value="Unassembled WGS sequence"/>
</dbReference>
<feature type="compositionally biased region" description="Acidic residues" evidence="5">
    <location>
        <begin position="1"/>
        <end position="10"/>
    </location>
</feature>
<evidence type="ECO:0000313" key="8">
    <source>
        <dbReference type="Proteomes" id="UP000596742"/>
    </source>
</evidence>
<organism evidence="7 8">
    <name type="scientific">Mytilus galloprovincialis</name>
    <name type="common">Mediterranean mussel</name>
    <dbReference type="NCBI Taxonomy" id="29158"/>
    <lineage>
        <taxon>Eukaryota</taxon>
        <taxon>Metazoa</taxon>
        <taxon>Spiralia</taxon>
        <taxon>Lophotrochozoa</taxon>
        <taxon>Mollusca</taxon>
        <taxon>Bivalvia</taxon>
        <taxon>Autobranchia</taxon>
        <taxon>Pteriomorphia</taxon>
        <taxon>Mytilida</taxon>
        <taxon>Mytiloidea</taxon>
        <taxon>Mytilidae</taxon>
        <taxon>Mytilinae</taxon>
        <taxon>Mytilus</taxon>
    </lineage>
</organism>
<dbReference type="EC" id="2.3.2.27" evidence="7"/>
<comment type="similarity">
    <text evidence="1">Belongs to the IAP family.</text>
</comment>
<dbReference type="SMART" id="SM00238">
    <property type="entry name" value="BIR"/>
    <property type="match status" value="2"/>
</dbReference>
<name>A0A8B6HMY2_MYTGA</name>
<evidence type="ECO:0000256" key="2">
    <source>
        <dbReference type="ARBA" id="ARBA00022771"/>
    </source>
</evidence>
<dbReference type="PANTHER" id="PTHR10044:SF139">
    <property type="entry name" value="DEATH-ASSOCIATED INHIBITOR OF APOPTOSIS 2"/>
    <property type="match status" value="1"/>
</dbReference>
<dbReference type="InterPro" id="IPR001841">
    <property type="entry name" value="Znf_RING"/>
</dbReference>
<dbReference type="Gene3D" id="3.30.40.10">
    <property type="entry name" value="Zinc/RING finger domain, C3HC4 (zinc finger)"/>
    <property type="match status" value="1"/>
</dbReference>
<dbReference type="Pfam" id="PF13920">
    <property type="entry name" value="zf-C3HC4_3"/>
    <property type="match status" value="1"/>
</dbReference>
<dbReference type="Gene3D" id="1.10.1170.10">
    <property type="entry name" value="Inhibitor Of Apoptosis Protein (2mihbC-IAP-1), Chain A"/>
    <property type="match status" value="2"/>
</dbReference>
<protein>
    <submittedName>
        <fullName evidence="7">E3 ubiquitin-protein ligase XIAP</fullName>
        <ecNumber evidence="7">2.3.2.27</ecNumber>
    </submittedName>
</protein>
<dbReference type="PANTHER" id="PTHR10044">
    <property type="entry name" value="INHIBITOR OF APOPTOSIS"/>
    <property type="match status" value="1"/>
</dbReference>
<dbReference type="InterPro" id="IPR001370">
    <property type="entry name" value="BIR_rpt"/>
</dbReference>
<reference evidence="7" key="1">
    <citation type="submission" date="2018-11" db="EMBL/GenBank/DDBJ databases">
        <authorList>
            <person name="Alioto T."/>
            <person name="Alioto T."/>
        </authorList>
    </citation>
    <scope>NUCLEOTIDE SEQUENCE</scope>
</reference>
<gene>
    <name evidence="7" type="ORF">MGAL_10B000468</name>
</gene>
<keyword evidence="7" id="KW-0808">Transferase</keyword>
<feature type="region of interest" description="Disordered" evidence="5">
    <location>
        <begin position="263"/>
        <end position="311"/>
    </location>
</feature>
<accession>A0A8B6HMY2</accession>
<keyword evidence="8" id="KW-1185">Reference proteome</keyword>
<feature type="domain" description="RING-type" evidence="6">
    <location>
        <begin position="325"/>
        <end position="362"/>
    </location>
</feature>
<comment type="caution">
    <text evidence="7">The sequence shown here is derived from an EMBL/GenBank/DDBJ whole genome shotgun (WGS) entry which is preliminary data.</text>
</comment>
<dbReference type="OrthoDB" id="10051407at2759"/>
<feature type="compositionally biased region" description="Basic and acidic residues" evidence="5">
    <location>
        <begin position="297"/>
        <end position="308"/>
    </location>
</feature>
<dbReference type="PROSITE" id="PS50143">
    <property type="entry name" value="BIR_REPEAT_2"/>
    <property type="match status" value="2"/>
</dbReference>
<keyword evidence="7" id="KW-0012">Acyltransferase</keyword>
<dbReference type="AlphaFoldDB" id="A0A8B6HMY2"/>
<evidence type="ECO:0000259" key="6">
    <source>
        <dbReference type="PROSITE" id="PS50089"/>
    </source>
</evidence>
<proteinExistence type="inferred from homology"/>
<dbReference type="GO" id="GO:0008270">
    <property type="term" value="F:zinc ion binding"/>
    <property type="evidence" value="ECO:0007669"/>
    <property type="project" value="UniProtKB-KW"/>
</dbReference>
<evidence type="ECO:0000256" key="4">
    <source>
        <dbReference type="PROSITE-ProRule" id="PRU00175"/>
    </source>
</evidence>
<dbReference type="Pfam" id="PF00653">
    <property type="entry name" value="BIR"/>
    <property type="match status" value="2"/>
</dbReference>
<keyword evidence="3" id="KW-0862">Zinc</keyword>
<keyword evidence="2 4" id="KW-0863">Zinc-finger</keyword>
<feature type="region of interest" description="Disordered" evidence="5">
    <location>
        <begin position="1"/>
        <end position="24"/>
    </location>
</feature>
<dbReference type="CDD" id="cd00022">
    <property type="entry name" value="BIR"/>
    <property type="match status" value="2"/>
</dbReference>
<dbReference type="SUPFAM" id="SSF57924">
    <property type="entry name" value="Inhibitor of apoptosis (IAP) repeat"/>
    <property type="match status" value="2"/>
</dbReference>
<dbReference type="InterPro" id="IPR050784">
    <property type="entry name" value="IAP"/>
</dbReference>